<evidence type="ECO:0000256" key="4">
    <source>
        <dbReference type="PROSITE-ProRule" id="PRU00433"/>
    </source>
</evidence>
<proteinExistence type="predicted"/>
<feature type="domain" description="Cytochrome c" evidence="5">
    <location>
        <begin position="68"/>
        <end position="158"/>
    </location>
</feature>
<dbReference type="PROSITE" id="PS51007">
    <property type="entry name" value="CYTC"/>
    <property type="match status" value="1"/>
</dbReference>
<dbReference type="InterPro" id="IPR036909">
    <property type="entry name" value="Cyt_c-like_dom_sf"/>
</dbReference>
<keyword evidence="3 4" id="KW-0408">Iron</keyword>
<name>A0ABM7WU11_9BACT</name>
<evidence type="ECO:0000313" key="6">
    <source>
        <dbReference type="EMBL" id="BDG02948.1"/>
    </source>
</evidence>
<dbReference type="Gene3D" id="1.10.760.10">
    <property type="entry name" value="Cytochrome c-like domain"/>
    <property type="match status" value="1"/>
</dbReference>
<dbReference type="Proteomes" id="UP001162891">
    <property type="component" value="Chromosome"/>
</dbReference>
<organism evidence="6 7">
    <name type="scientific">Anaeromyxobacter oryzae</name>
    <dbReference type="NCBI Taxonomy" id="2918170"/>
    <lineage>
        <taxon>Bacteria</taxon>
        <taxon>Pseudomonadati</taxon>
        <taxon>Myxococcota</taxon>
        <taxon>Myxococcia</taxon>
        <taxon>Myxococcales</taxon>
        <taxon>Cystobacterineae</taxon>
        <taxon>Anaeromyxobacteraceae</taxon>
        <taxon>Anaeromyxobacter</taxon>
    </lineage>
</organism>
<dbReference type="RefSeq" id="WP_248360626.1">
    <property type="nucleotide sequence ID" value="NZ_AP025591.1"/>
</dbReference>
<evidence type="ECO:0000256" key="3">
    <source>
        <dbReference type="ARBA" id="ARBA00023004"/>
    </source>
</evidence>
<keyword evidence="2 4" id="KW-0479">Metal-binding</keyword>
<evidence type="ECO:0000313" key="7">
    <source>
        <dbReference type="Proteomes" id="UP001162891"/>
    </source>
</evidence>
<reference evidence="7" key="1">
    <citation type="journal article" date="2022" name="Int. J. Syst. Evol. Microbiol.">
        <title>Anaeromyxobacter oryzae sp. nov., Anaeromyxobacter diazotrophicus sp. nov. and Anaeromyxobacter paludicola sp. nov., isolated from paddy soils.</title>
        <authorList>
            <person name="Itoh H."/>
            <person name="Xu Z."/>
            <person name="Mise K."/>
            <person name="Masuda Y."/>
            <person name="Ushijima N."/>
            <person name="Hayakawa C."/>
            <person name="Shiratori Y."/>
            <person name="Senoo K."/>
        </authorList>
    </citation>
    <scope>NUCLEOTIDE SEQUENCE [LARGE SCALE GENOMIC DNA]</scope>
    <source>
        <strain evidence="7">Red232</strain>
    </source>
</reference>
<dbReference type="EMBL" id="AP025591">
    <property type="protein sequence ID" value="BDG02948.1"/>
    <property type="molecule type" value="Genomic_DNA"/>
</dbReference>
<keyword evidence="7" id="KW-1185">Reference proteome</keyword>
<keyword evidence="1 4" id="KW-0349">Heme</keyword>
<dbReference type="Pfam" id="PF13442">
    <property type="entry name" value="Cytochrome_CBB3"/>
    <property type="match status" value="1"/>
</dbReference>
<accession>A0ABM7WU11</accession>
<sequence length="169" mass="18304">MMKLVVGIVIGVFLALAGEYLFLTKGGMPVAARNGQPLPLEQYLTSRALRVAMARDAGRPSPISADEPNLLAGARVYRANCEMCHGSLDTEKRSAIARGMFPRPPRLMPPGEGVTDDPVGETYWKVKNGIRLTGMASFEGALTDTQLWQVSLLLGKANQLPEPVKAELR</sequence>
<evidence type="ECO:0000259" key="5">
    <source>
        <dbReference type="PROSITE" id="PS51007"/>
    </source>
</evidence>
<dbReference type="InterPro" id="IPR009056">
    <property type="entry name" value="Cyt_c-like_dom"/>
</dbReference>
<evidence type="ECO:0000256" key="1">
    <source>
        <dbReference type="ARBA" id="ARBA00022617"/>
    </source>
</evidence>
<gene>
    <name evidence="6" type="ORF">AMOR_19440</name>
</gene>
<evidence type="ECO:0000256" key="2">
    <source>
        <dbReference type="ARBA" id="ARBA00022723"/>
    </source>
</evidence>
<dbReference type="SUPFAM" id="SSF46626">
    <property type="entry name" value="Cytochrome c"/>
    <property type="match status" value="1"/>
</dbReference>
<protein>
    <recommendedName>
        <fullName evidence="5">Cytochrome c domain-containing protein</fullName>
    </recommendedName>
</protein>